<evidence type="ECO:0000256" key="3">
    <source>
        <dbReference type="ARBA" id="ARBA00022692"/>
    </source>
</evidence>
<keyword evidence="3 6" id="KW-0812">Transmembrane</keyword>
<dbReference type="PANTHER" id="PTHR38459:SF1">
    <property type="entry name" value="PROPHAGE BACTOPRENOL-LINKED GLUCOSE TRANSLOCASE HOMOLOG"/>
    <property type="match status" value="1"/>
</dbReference>
<protein>
    <submittedName>
        <fullName evidence="8">GtrA family protein</fullName>
    </submittedName>
</protein>
<keyword evidence="4 6" id="KW-1133">Transmembrane helix</keyword>
<dbReference type="PANTHER" id="PTHR38459">
    <property type="entry name" value="PROPHAGE BACTOPRENOL-LINKED GLUCOSE TRANSLOCASE HOMOLOG"/>
    <property type="match status" value="1"/>
</dbReference>
<accession>A0A9Q8Y6Q1</accession>
<reference evidence="8" key="1">
    <citation type="submission" date="2022-06" db="EMBL/GenBank/DDBJ databases">
        <title>Physiological and biochemical characterization and genomic elucidation of a strain of the genus Ensifer adhaerens M8 that combines arsenic oxidation and chromium reduction.</title>
        <authorList>
            <person name="Li X."/>
            <person name="Yu c."/>
        </authorList>
    </citation>
    <scope>NUCLEOTIDE SEQUENCE</scope>
    <source>
        <strain evidence="8">M8</strain>
    </source>
</reference>
<dbReference type="EMBL" id="CP098807">
    <property type="protein sequence ID" value="USJ22227.1"/>
    <property type="molecule type" value="Genomic_DNA"/>
</dbReference>
<dbReference type="AlphaFoldDB" id="A0A9Q8Y6Q1"/>
<feature type="transmembrane region" description="Helical" evidence="6">
    <location>
        <begin position="75"/>
        <end position="93"/>
    </location>
</feature>
<evidence type="ECO:0000256" key="6">
    <source>
        <dbReference type="SAM" id="Phobius"/>
    </source>
</evidence>
<dbReference type="GO" id="GO:0005886">
    <property type="term" value="C:plasma membrane"/>
    <property type="evidence" value="ECO:0007669"/>
    <property type="project" value="TreeGrafter"/>
</dbReference>
<dbReference type="RefSeq" id="WP_252160394.1">
    <property type="nucleotide sequence ID" value="NZ_CP098807.1"/>
</dbReference>
<comment type="similarity">
    <text evidence="2">Belongs to the GtrA family.</text>
</comment>
<dbReference type="Pfam" id="PF04138">
    <property type="entry name" value="GtrA_DPMS_TM"/>
    <property type="match status" value="1"/>
</dbReference>
<gene>
    <name evidence="8" type="ORF">NE863_12995</name>
</gene>
<evidence type="ECO:0000313" key="8">
    <source>
        <dbReference type="EMBL" id="USJ22227.1"/>
    </source>
</evidence>
<feature type="transmembrane region" description="Helical" evidence="6">
    <location>
        <begin position="12"/>
        <end position="31"/>
    </location>
</feature>
<name>A0A9Q8Y6Q1_ENSAD</name>
<evidence type="ECO:0000256" key="2">
    <source>
        <dbReference type="ARBA" id="ARBA00009399"/>
    </source>
</evidence>
<proteinExistence type="inferred from homology"/>
<feature type="domain" description="GtrA/DPMS transmembrane" evidence="7">
    <location>
        <begin position="11"/>
        <end position="123"/>
    </location>
</feature>
<evidence type="ECO:0000256" key="1">
    <source>
        <dbReference type="ARBA" id="ARBA00004141"/>
    </source>
</evidence>
<feature type="transmembrane region" description="Helical" evidence="6">
    <location>
        <begin position="37"/>
        <end position="55"/>
    </location>
</feature>
<evidence type="ECO:0000256" key="5">
    <source>
        <dbReference type="ARBA" id="ARBA00023136"/>
    </source>
</evidence>
<evidence type="ECO:0000259" key="7">
    <source>
        <dbReference type="Pfam" id="PF04138"/>
    </source>
</evidence>
<comment type="subcellular location">
    <subcellularLocation>
        <location evidence="1">Membrane</location>
        <topology evidence="1">Multi-pass membrane protein</topology>
    </subcellularLocation>
</comment>
<dbReference type="Proteomes" id="UP001055460">
    <property type="component" value="Chromosome"/>
</dbReference>
<organism evidence="8 9">
    <name type="scientific">Ensifer adhaerens</name>
    <name type="common">Sinorhizobium morelense</name>
    <dbReference type="NCBI Taxonomy" id="106592"/>
    <lineage>
        <taxon>Bacteria</taxon>
        <taxon>Pseudomonadati</taxon>
        <taxon>Pseudomonadota</taxon>
        <taxon>Alphaproteobacteria</taxon>
        <taxon>Hyphomicrobiales</taxon>
        <taxon>Rhizobiaceae</taxon>
        <taxon>Sinorhizobium/Ensifer group</taxon>
        <taxon>Ensifer</taxon>
    </lineage>
</organism>
<dbReference type="InterPro" id="IPR051401">
    <property type="entry name" value="GtrA_CellWall_Glycosyl"/>
</dbReference>
<evidence type="ECO:0000313" key="9">
    <source>
        <dbReference type="Proteomes" id="UP001055460"/>
    </source>
</evidence>
<feature type="transmembrane region" description="Helical" evidence="6">
    <location>
        <begin position="99"/>
        <end position="117"/>
    </location>
</feature>
<dbReference type="GO" id="GO:0000271">
    <property type="term" value="P:polysaccharide biosynthetic process"/>
    <property type="evidence" value="ECO:0007669"/>
    <property type="project" value="InterPro"/>
</dbReference>
<keyword evidence="5 6" id="KW-0472">Membrane</keyword>
<dbReference type="InterPro" id="IPR007267">
    <property type="entry name" value="GtrA_DPMS_TM"/>
</dbReference>
<sequence>MRRLLDMSFVRYFACGCIAASLQVATLAVLVETARLEPVYASTIAFYFAVVVNYFLQRRFTFRSDEPHLKALPKFLAVSTFGAGINAVAFTLLSVVMHYVIAQALALLLVFSVNYALSRTLIFRAGSAGEGRGTEPARAAGRAPSGK</sequence>
<evidence type="ECO:0000256" key="4">
    <source>
        <dbReference type="ARBA" id="ARBA00022989"/>
    </source>
</evidence>